<accession>A0A174A740</accession>
<organism evidence="1 2">
    <name type="scientific">Blautia obeum</name>
    <dbReference type="NCBI Taxonomy" id="40520"/>
    <lineage>
        <taxon>Bacteria</taxon>
        <taxon>Bacillati</taxon>
        <taxon>Bacillota</taxon>
        <taxon>Clostridia</taxon>
        <taxon>Lachnospirales</taxon>
        <taxon>Lachnospiraceae</taxon>
        <taxon>Blautia</taxon>
    </lineage>
</organism>
<dbReference type="RefSeq" id="WP_155511694.1">
    <property type="nucleotide sequence ID" value="NZ_CYZA01000006.1"/>
</dbReference>
<proteinExistence type="predicted"/>
<evidence type="ECO:0000313" key="2">
    <source>
        <dbReference type="Proteomes" id="UP000095447"/>
    </source>
</evidence>
<protein>
    <recommendedName>
        <fullName evidence="3">CopG family transcriptional regulator</fullName>
    </recommendedName>
</protein>
<evidence type="ECO:0008006" key="3">
    <source>
        <dbReference type="Google" id="ProtNLM"/>
    </source>
</evidence>
<sequence length="58" mass="6953">MSNYEYNKKYAEKWKKDKSKQISITLKLTDYEKLKKYCDSNNIAIATFIRSRIADIIE</sequence>
<dbReference type="EMBL" id="CYZA01000006">
    <property type="protein sequence ID" value="CUN84127.1"/>
    <property type="molecule type" value="Genomic_DNA"/>
</dbReference>
<gene>
    <name evidence="1" type="ORF">ERS852395_01479</name>
</gene>
<evidence type="ECO:0000313" key="1">
    <source>
        <dbReference type="EMBL" id="CUN84127.1"/>
    </source>
</evidence>
<reference evidence="1 2" key="1">
    <citation type="submission" date="2015-09" db="EMBL/GenBank/DDBJ databases">
        <authorList>
            <consortium name="Pathogen Informatics"/>
        </authorList>
    </citation>
    <scope>NUCLEOTIDE SEQUENCE [LARGE SCALE GENOMIC DNA]</scope>
    <source>
        <strain evidence="1 2">2789STDY5608838</strain>
    </source>
</reference>
<name>A0A174A740_9FIRM</name>
<dbReference type="Proteomes" id="UP000095447">
    <property type="component" value="Unassembled WGS sequence"/>
</dbReference>
<dbReference type="AlphaFoldDB" id="A0A174A740"/>